<accession>A0A914P5P8</accession>
<dbReference type="Pfam" id="PF01585">
    <property type="entry name" value="G-patch"/>
    <property type="match status" value="1"/>
</dbReference>
<keyword evidence="1" id="KW-0506">mRNA capping</keyword>
<dbReference type="GO" id="GO:0032259">
    <property type="term" value="P:methylation"/>
    <property type="evidence" value="ECO:0007669"/>
    <property type="project" value="UniProtKB-KW"/>
</dbReference>
<dbReference type="GO" id="GO:0003676">
    <property type="term" value="F:nucleic acid binding"/>
    <property type="evidence" value="ECO:0007669"/>
    <property type="project" value="UniProtKB-UniRule"/>
</dbReference>
<dbReference type="Gene3D" id="3.40.50.12760">
    <property type="match status" value="1"/>
</dbReference>
<dbReference type="GO" id="GO:0016556">
    <property type="term" value="P:mRNA modification"/>
    <property type="evidence" value="ECO:0007669"/>
    <property type="project" value="UniProtKB-UniRule"/>
</dbReference>
<keyword evidence="4" id="KW-1185">Reference proteome</keyword>
<keyword evidence="1" id="KW-0949">S-adenosyl-L-methionine</keyword>
<dbReference type="PROSITE" id="PS50174">
    <property type="entry name" value="G_PATCH"/>
    <property type="match status" value="1"/>
</dbReference>
<keyword evidence="1" id="KW-0808">Transferase</keyword>
<dbReference type="Proteomes" id="UP000887578">
    <property type="component" value="Unplaced"/>
</dbReference>
<comment type="catalytic activity">
    <reaction evidence="1">
        <text>a 5'-end (N(7)-methyl 5'-triphosphoguanosine)-ribonucleoside in mRNA + S-adenosyl-L-methionine = a 5'-end (N(7)-methyl 5'-triphosphoguanosine)-(2'-O-methyl-ribonucleoside) in mRNA + S-adenosyl-L-homocysteine + H(+)</text>
        <dbReference type="Rhea" id="RHEA:67020"/>
        <dbReference type="Rhea" id="RHEA-COMP:17167"/>
        <dbReference type="Rhea" id="RHEA-COMP:17168"/>
        <dbReference type="ChEBI" id="CHEBI:15378"/>
        <dbReference type="ChEBI" id="CHEBI:57856"/>
        <dbReference type="ChEBI" id="CHEBI:59789"/>
        <dbReference type="ChEBI" id="CHEBI:156461"/>
        <dbReference type="ChEBI" id="CHEBI:167609"/>
        <dbReference type="EC" id="2.1.1.57"/>
    </reaction>
</comment>
<dbReference type="InterPro" id="IPR000467">
    <property type="entry name" value="G_patch_dom"/>
</dbReference>
<sequence>MNGDGFNKLRQARNEDRLDGYVEEMEALNSGIPRLSSDSSEGEDDANASDSRPSFGGGFNHNSTNHSNNHDTPQNSRKRHAEAAHEEEPNSKLGMAERYLKRYGYEEGKGLGRNQTGIVEPIQAVGHNRRRGLGDEKAKVLAIQVGAQWDESAEDKGIEEEALFVTCDSELRENFVISGSWIKVGKPKFTIDDEDKFCNGQLIKDLLDSKSIFDNLTSRELNNARARANP</sequence>
<keyword evidence="1" id="KW-0507">mRNA processing</keyword>
<feature type="domain" description="G-patch" evidence="3">
    <location>
        <begin position="92"/>
        <end position="138"/>
    </location>
</feature>
<feature type="region of interest" description="Disordered" evidence="2">
    <location>
        <begin position="1"/>
        <end position="95"/>
    </location>
</feature>
<evidence type="ECO:0000256" key="2">
    <source>
        <dbReference type="SAM" id="MobiDB-lite"/>
    </source>
</evidence>
<dbReference type="AlphaFoldDB" id="A0A914P5P8"/>
<keyword evidence="1" id="KW-0489">Methyltransferase</keyword>
<dbReference type="PANTHER" id="PTHR16121:SF0">
    <property type="entry name" value="CAP-SPECIFIC MRNA (NUCLEOSIDE-2'-O-)-METHYLTRANSFERASE 1"/>
    <property type="match status" value="1"/>
</dbReference>
<evidence type="ECO:0000313" key="4">
    <source>
        <dbReference type="Proteomes" id="UP000887578"/>
    </source>
</evidence>
<dbReference type="EC" id="2.1.1.57" evidence="1"/>
<dbReference type="GO" id="GO:0006370">
    <property type="term" value="P:7-methylguanosine mRNA capping"/>
    <property type="evidence" value="ECO:0007669"/>
    <property type="project" value="UniProtKB-UniRule"/>
</dbReference>
<proteinExistence type="predicted"/>
<dbReference type="GO" id="GO:0005737">
    <property type="term" value="C:cytoplasm"/>
    <property type="evidence" value="ECO:0007669"/>
    <property type="project" value="TreeGrafter"/>
</dbReference>
<reference evidence="5" key="1">
    <citation type="submission" date="2022-11" db="UniProtKB">
        <authorList>
            <consortium name="WormBaseParasite"/>
        </authorList>
    </citation>
    <scope>IDENTIFICATION</scope>
</reference>
<organism evidence="4 5">
    <name type="scientific">Panagrolaimus davidi</name>
    <dbReference type="NCBI Taxonomy" id="227884"/>
    <lineage>
        <taxon>Eukaryota</taxon>
        <taxon>Metazoa</taxon>
        <taxon>Ecdysozoa</taxon>
        <taxon>Nematoda</taxon>
        <taxon>Chromadorea</taxon>
        <taxon>Rhabditida</taxon>
        <taxon>Tylenchina</taxon>
        <taxon>Panagrolaimomorpha</taxon>
        <taxon>Panagrolaimoidea</taxon>
        <taxon>Panagrolaimidae</taxon>
        <taxon>Panagrolaimus</taxon>
    </lineage>
</organism>
<comment type="function">
    <text evidence="1">S-adenosyl-L-methionine-dependent methyltransferase that mediates RNA cap1 2'-O-ribose methylation to the 5'-cap structure of RNAs. Methylates the ribose of the first nucleotide of a m(7)GpppG-capped mRNA to produce m(7)GpppNmp (cap1).</text>
</comment>
<name>A0A914P5P8_9BILA</name>
<evidence type="ECO:0000313" key="5">
    <source>
        <dbReference type="WBParaSite" id="PDA_v2.g1268.t1"/>
    </source>
</evidence>
<dbReference type="WBParaSite" id="PDA_v2.g1268.t1">
    <property type="protein sequence ID" value="PDA_v2.g1268.t1"/>
    <property type="gene ID" value="PDA_v2.g1268"/>
</dbReference>
<keyword evidence="1" id="KW-0539">Nucleus</keyword>
<dbReference type="GO" id="GO:0004483">
    <property type="term" value="F:methyltransferase cap1 activity"/>
    <property type="evidence" value="ECO:0007669"/>
    <property type="project" value="UniProtKB-UniRule"/>
</dbReference>
<comment type="subcellular location">
    <subcellularLocation>
        <location evidence="1">Nucleus</location>
    </subcellularLocation>
</comment>
<protein>
    <recommendedName>
        <fullName evidence="1">Cap-specific mRNA (nucleoside-2'-O-)-methyltransferase 1</fullName>
        <ecNumber evidence="1">2.1.1.57</ecNumber>
    </recommendedName>
    <alternativeName>
        <fullName evidence="1">Cap1 2'O-ribose methyltransferase 1</fullName>
    </alternativeName>
</protein>
<evidence type="ECO:0000256" key="1">
    <source>
        <dbReference type="RuleBase" id="RU368012"/>
    </source>
</evidence>
<dbReference type="InterPro" id="IPR050851">
    <property type="entry name" value="mRNA_Cap_2O-Ribose_MeTrfase"/>
</dbReference>
<dbReference type="PANTHER" id="PTHR16121">
    <property type="entry name" value="CAP-SPECIFIC MRNA (NUCLEOSIDE-2'-O-)-METHYLTRANSFERASE 1-RELATED"/>
    <property type="match status" value="1"/>
</dbReference>
<dbReference type="GO" id="GO:0005634">
    <property type="term" value="C:nucleus"/>
    <property type="evidence" value="ECO:0007669"/>
    <property type="project" value="UniProtKB-SubCell"/>
</dbReference>
<feature type="compositionally biased region" description="Basic and acidic residues" evidence="2">
    <location>
        <begin position="81"/>
        <end position="90"/>
    </location>
</feature>
<evidence type="ECO:0000259" key="3">
    <source>
        <dbReference type="PROSITE" id="PS50174"/>
    </source>
</evidence>
<dbReference type="SMART" id="SM00443">
    <property type="entry name" value="G_patch"/>
    <property type="match status" value="1"/>
</dbReference>